<evidence type="ECO:0000313" key="16">
    <source>
        <dbReference type="EMBL" id="WVZ86208.1"/>
    </source>
</evidence>
<feature type="region of interest" description="Disordered" evidence="14">
    <location>
        <begin position="1"/>
        <end position="22"/>
    </location>
</feature>
<evidence type="ECO:0000256" key="9">
    <source>
        <dbReference type="ARBA" id="ARBA00023128"/>
    </source>
</evidence>
<comment type="function">
    <text evidence="1 13">Catalyzes the 6-electron oxidation of protoporphyrinogen-IX to form protoporphyrin-IX.</text>
</comment>
<dbReference type="InterPro" id="IPR002937">
    <property type="entry name" value="Amino_oxidase"/>
</dbReference>
<keyword evidence="6 13" id="KW-0285">Flavoprotein</keyword>
<organism evidence="16 17">
    <name type="scientific">Paspalum notatum var. saurae</name>
    <dbReference type="NCBI Taxonomy" id="547442"/>
    <lineage>
        <taxon>Eukaryota</taxon>
        <taxon>Viridiplantae</taxon>
        <taxon>Streptophyta</taxon>
        <taxon>Embryophyta</taxon>
        <taxon>Tracheophyta</taxon>
        <taxon>Spermatophyta</taxon>
        <taxon>Magnoliopsida</taxon>
        <taxon>Liliopsida</taxon>
        <taxon>Poales</taxon>
        <taxon>Poaceae</taxon>
        <taxon>PACMAD clade</taxon>
        <taxon>Panicoideae</taxon>
        <taxon>Andropogonodae</taxon>
        <taxon>Paspaleae</taxon>
        <taxon>Paspalinae</taxon>
        <taxon>Paspalum</taxon>
    </lineage>
</organism>
<evidence type="ECO:0000256" key="7">
    <source>
        <dbReference type="ARBA" id="ARBA00022827"/>
    </source>
</evidence>
<dbReference type="PRINTS" id="PR00419">
    <property type="entry name" value="ADXRDTASE"/>
</dbReference>
<name>A0AAQ3U6E7_PASNO</name>
<dbReference type="InterPro" id="IPR004572">
    <property type="entry name" value="Protoporphyrinogen_oxidase"/>
</dbReference>
<evidence type="ECO:0000256" key="3">
    <source>
        <dbReference type="ARBA" id="ARBA00005073"/>
    </source>
</evidence>
<evidence type="ECO:0000259" key="15">
    <source>
        <dbReference type="Pfam" id="PF01593"/>
    </source>
</evidence>
<dbReference type="GO" id="GO:0009534">
    <property type="term" value="C:chloroplast thylakoid"/>
    <property type="evidence" value="ECO:0007669"/>
    <property type="project" value="TreeGrafter"/>
</dbReference>
<dbReference type="GO" id="GO:0005739">
    <property type="term" value="C:mitochondrion"/>
    <property type="evidence" value="ECO:0007669"/>
    <property type="project" value="UniProtKB-SubCell"/>
</dbReference>
<dbReference type="SUPFAM" id="SSF54373">
    <property type="entry name" value="FAD-linked reductases, C-terminal domain"/>
    <property type="match status" value="1"/>
</dbReference>
<dbReference type="GO" id="GO:0004729">
    <property type="term" value="F:oxygen-dependent protoporphyrinogen oxidase activity"/>
    <property type="evidence" value="ECO:0007669"/>
    <property type="project" value="UniProtKB-UniRule"/>
</dbReference>
<gene>
    <name evidence="16" type="ORF">U9M48_033030</name>
</gene>
<accession>A0AAQ3U6E7</accession>
<dbReference type="Proteomes" id="UP001341281">
    <property type="component" value="Chromosome 07"/>
</dbReference>
<dbReference type="GO" id="GO:0006782">
    <property type="term" value="P:protoporphyrinogen IX biosynthetic process"/>
    <property type="evidence" value="ECO:0007669"/>
    <property type="project" value="UniProtKB-UniRule"/>
</dbReference>
<keyword evidence="8 13" id="KW-0560">Oxidoreductase</keyword>
<proteinExistence type="inferred from homology"/>
<evidence type="ECO:0000256" key="1">
    <source>
        <dbReference type="ARBA" id="ARBA00002600"/>
    </source>
</evidence>
<dbReference type="Pfam" id="PF01593">
    <property type="entry name" value="Amino_oxidase"/>
    <property type="match status" value="1"/>
</dbReference>
<evidence type="ECO:0000256" key="11">
    <source>
        <dbReference type="ARBA" id="ARBA00023244"/>
    </source>
</evidence>
<evidence type="ECO:0000256" key="2">
    <source>
        <dbReference type="ARBA" id="ARBA00004173"/>
    </source>
</evidence>
<dbReference type="PANTHER" id="PTHR42923:SF44">
    <property type="entry name" value="PROTOPORPHYRINOGEN OXIDASE 2, CHLOROPLASTIC_MITOCHONDRIAL"/>
    <property type="match status" value="1"/>
</dbReference>
<dbReference type="InterPro" id="IPR036188">
    <property type="entry name" value="FAD/NAD-bd_sf"/>
</dbReference>
<dbReference type="Gene3D" id="1.10.3110.10">
    <property type="entry name" value="protoporphyrinogen ix oxidase, domain 3"/>
    <property type="match status" value="1"/>
</dbReference>
<keyword evidence="10 13" id="KW-0350">Heme biosynthesis</keyword>
<dbReference type="AlphaFoldDB" id="A0AAQ3U6E7"/>
<dbReference type="InterPro" id="IPR050464">
    <property type="entry name" value="Zeta_carotene_desat/Oxidored"/>
</dbReference>
<keyword evidence="11 13" id="KW-0627">Porphyrin biosynthesis</keyword>
<evidence type="ECO:0000256" key="12">
    <source>
        <dbReference type="ARBA" id="ARBA00047554"/>
    </source>
</evidence>
<evidence type="ECO:0000256" key="13">
    <source>
        <dbReference type="RuleBase" id="RU367069"/>
    </source>
</evidence>
<keyword evidence="7 13" id="KW-0274">FAD</keyword>
<keyword evidence="9" id="KW-0496">Mitochondrion</keyword>
<dbReference type="GO" id="GO:0050660">
    <property type="term" value="F:flavin adenine dinucleotide binding"/>
    <property type="evidence" value="ECO:0007669"/>
    <property type="project" value="UniProtKB-ARBA"/>
</dbReference>
<keyword evidence="17" id="KW-1185">Reference proteome</keyword>
<feature type="domain" description="Amine oxidase" evidence="15">
    <location>
        <begin position="55"/>
        <end position="543"/>
    </location>
</feature>
<comment type="catalytic activity">
    <reaction evidence="12 13">
        <text>protoporphyrinogen IX + 3 O2 = protoporphyrin IX + 3 H2O2</text>
        <dbReference type="Rhea" id="RHEA:25576"/>
        <dbReference type="ChEBI" id="CHEBI:15379"/>
        <dbReference type="ChEBI" id="CHEBI:16240"/>
        <dbReference type="ChEBI" id="CHEBI:57306"/>
        <dbReference type="ChEBI" id="CHEBI:57307"/>
        <dbReference type="EC" id="1.3.3.4"/>
    </reaction>
</comment>
<evidence type="ECO:0000313" key="17">
    <source>
        <dbReference type="Proteomes" id="UP001341281"/>
    </source>
</evidence>
<reference evidence="16 17" key="1">
    <citation type="submission" date="2024-02" db="EMBL/GenBank/DDBJ databases">
        <title>High-quality chromosome-scale genome assembly of Pensacola bahiagrass (Paspalum notatum Flugge var. saurae).</title>
        <authorList>
            <person name="Vega J.M."/>
            <person name="Podio M."/>
            <person name="Orjuela J."/>
            <person name="Siena L.A."/>
            <person name="Pessino S.C."/>
            <person name="Combes M.C."/>
            <person name="Mariac C."/>
            <person name="Albertini E."/>
            <person name="Pupilli F."/>
            <person name="Ortiz J.P.A."/>
            <person name="Leblanc O."/>
        </authorList>
    </citation>
    <scope>NUCLEOTIDE SEQUENCE [LARGE SCALE GENOMIC DNA]</scope>
    <source>
        <strain evidence="16">R1</strain>
        <tissue evidence="16">Leaf</tissue>
    </source>
</reference>
<evidence type="ECO:0000256" key="14">
    <source>
        <dbReference type="SAM" id="MobiDB-lite"/>
    </source>
</evidence>
<dbReference type="SUPFAM" id="SSF51905">
    <property type="entry name" value="FAD/NAD(P)-binding domain"/>
    <property type="match status" value="1"/>
</dbReference>
<comment type="cofactor">
    <cofactor evidence="13">
        <name>FAD</name>
        <dbReference type="ChEBI" id="CHEBI:57692"/>
    </cofactor>
    <text evidence="13">Binds 1 FAD per subunit.</text>
</comment>
<dbReference type="Gene3D" id="3.50.50.60">
    <property type="entry name" value="FAD/NAD(P)-binding domain"/>
    <property type="match status" value="2"/>
</dbReference>
<evidence type="ECO:0000256" key="5">
    <source>
        <dbReference type="ARBA" id="ARBA00012867"/>
    </source>
</evidence>
<evidence type="ECO:0000256" key="6">
    <source>
        <dbReference type="ARBA" id="ARBA00022630"/>
    </source>
</evidence>
<evidence type="ECO:0000256" key="4">
    <source>
        <dbReference type="ARBA" id="ARBA00010551"/>
    </source>
</evidence>
<dbReference type="FunFam" id="1.10.3110.10:FF:000003">
    <property type="entry name" value="Protoporphyrinogen oxidase"/>
    <property type="match status" value="1"/>
</dbReference>
<comment type="pathway">
    <text evidence="3 13">Porphyrin-containing compound metabolism; protoporphyrin-IX biosynthesis; protoporphyrin-IX from protoporphyrinogen-IX: step 1/1.</text>
</comment>
<dbReference type="NCBIfam" id="TIGR00562">
    <property type="entry name" value="proto_IX_ox"/>
    <property type="match status" value="1"/>
</dbReference>
<sequence length="596" mass="64931">MLSSAASATTSSASSHPYRPASARASRLRPVLAMAGSDDPRAAPARSVAVIGAGLSGLAAAYRLRRSGVSVTVFEAADRAGGKIRTNSEAGFLWDEGANTMTEGELEASRLIDDLGLQEMQQYPNSQHKRYIVKDGAPTLIPSDPISLMKSSVLSTKSKIALFLEPFLYKKTNTRTSGKVSEEHLSESVGSFFERHFGREVVDYLIDPFVAGTSAGDPESLSICHAFPALWNLERKISWIEWALADEHLSTLLLFAPYSSSCFMLLCSHRYGSIIVGAILSKLTVKGDSVKTGSSSSGKKRNRRVSFSFRGGMQSLINALHNEVGDDNVKLGTEVLSLACTFDGVPETGGWSISVDSKDASSKDLARKQTFDAVIMTAPLSNVQTMKLTKGGAPFILDFLPKVDYLPLSLMVTAFKKEDVKKPLEGFGVLIPYKEQQKHGLKTLGTLFSSMMFPDRAPDDQYLYTTFVGGSHNRDLAGAPTSILKQLVTSDLKKLLDVEGQPTFVKHIYWRNAFPLYGHDYQSVLDAIGKMEKNLPGFFYAGKPLHTLFISKQIYQLWFGNNKDGLAVGTVIASGSKAADLAISYLQSHTKHDNSH</sequence>
<protein>
    <recommendedName>
        <fullName evidence="5 13">Protoporphyrinogen oxidase</fullName>
        <ecNumber evidence="5 13">1.3.3.4</ecNumber>
    </recommendedName>
</protein>
<evidence type="ECO:0000256" key="8">
    <source>
        <dbReference type="ARBA" id="ARBA00023002"/>
    </source>
</evidence>
<dbReference type="EC" id="1.3.3.4" evidence="5 13"/>
<dbReference type="EMBL" id="CP144751">
    <property type="protein sequence ID" value="WVZ86208.1"/>
    <property type="molecule type" value="Genomic_DNA"/>
</dbReference>
<comment type="subcellular location">
    <subcellularLocation>
        <location evidence="2">Mitochondrion</location>
    </subcellularLocation>
    <subcellularLocation>
        <location evidence="13">Plastid</location>
        <location evidence="13">Chloroplast</location>
    </subcellularLocation>
</comment>
<evidence type="ECO:0000256" key="10">
    <source>
        <dbReference type="ARBA" id="ARBA00023133"/>
    </source>
</evidence>
<comment type="similarity">
    <text evidence="4 13">Belongs to the protoporphyrinogen/coproporphyrinogen oxidase family. Protoporphyrinogen oxidase subfamily.</text>
</comment>
<dbReference type="Gene3D" id="3.90.660.20">
    <property type="entry name" value="Protoporphyrinogen oxidase, mitochondrial, domain 2"/>
    <property type="match status" value="1"/>
</dbReference>
<dbReference type="PANTHER" id="PTHR42923">
    <property type="entry name" value="PROTOPORPHYRINOGEN OXIDASE"/>
    <property type="match status" value="1"/>
</dbReference>